<dbReference type="InParanoid" id="I3EFC8"/>
<dbReference type="EMBL" id="GL870880">
    <property type="protein sequence ID" value="EIJ87925.1"/>
    <property type="molecule type" value="Genomic_DNA"/>
</dbReference>
<sequence>MVCSVLLVIGYVIECALLAVWHNKAFSEFRKIPQIAISEYICAYINICEILLLWMSTTELQTRTVVAS</sequence>
<accession>I3EFC8</accession>
<dbReference type="HOGENOM" id="CLU_2794536_0_0_1"/>
<dbReference type="Proteomes" id="UP000002872">
    <property type="component" value="Unassembled WGS sequence"/>
</dbReference>
<feature type="transmembrane region" description="Helical" evidence="1">
    <location>
        <begin position="35"/>
        <end position="55"/>
    </location>
</feature>
<protein>
    <submittedName>
        <fullName evidence="2">Uncharacterized protein</fullName>
    </submittedName>
</protein>
<keyword evidence="3" id="KW-1185">Reference proteome</keyword>
<evidence type="ECO:0000313" key="2">
    <source>
        <dbReference type="EMBL" id="EIJ87925.1"/>
    </source>
</evidence>
<keyword evidence="1" id="KW-1133">Transmembrane helix</keyword>
<dbReference type="VEuPathDB" id="MicrosporidiaDB:NEQG_01997"/>
<dbReference type="AlphaFoldDB" id="I3EFC8"/>
<name>I3EFC8_NEMP3</name>
<keyword evidence="1" id="KW-0812">Transmembrane</keyword>
<evidence type="ECO:0000313" key="3">
    <source>
        <dbReference type="Proteomes" id="UP000002872"/>
    </source>
</evidence>
<organism evidence="2 3">
    <name type="scientific">Nematocida parisii (strain ERTm3)</name>
    <name type="common">Nematode killer fungus</name>
    <dbReference type="NCBI Taxonomy" id="935791"/>
    <lineage>
        <taxon>Eukaryota</taxon>
        <taxon>Fungi</taxon>
        <taxon>Fungi incertae sedis</taxon>
        <taxon>Microsporidia</taxon>
        <taxon>Nematocida</taxon>
    </lineage>
</organism>
<feature type="transmembrane region" description="Helical" evidence="1">
    <location>
        <begin position="6"/>
        <end position="23"/>
    </location>
</feature>
<reference evidence="2" key="1">
    <citation type="submission" date="2011-01" db="EMBL/GenBank/DDBJ databases">
        <title>The Genome Sequence of Nematocida parisii strain ERTm3.</title>
        <authorList>
            <consortium name="The Broad Institute Genome Sequencing Platform"/>
            <consortium name="The Broad Institute Genome Sequencing Center for Infectious Disease"/>
            <person name="Cuomo C."/>
            <person name="Troemel E."/>
            <person name="Young S.K."/>
            <person name="Zeng Q."/>
            <person name="Gargeya S."/>
            <person name="Fitzgerald M."/>
            <person name="Haas B."/>
            <person name="Abouelleil A."/>
            <person name="Alvarado L."/>
            <person name="Arachchi H.M."/>
            <person name="Berlin A."/>
            <person name="Chapman S.B."/>
            <person name="Gearin G."/>
            <person name="Goldberg J."/>
            <person name="Griggs A."/>
            <person name="Gujja S."/>
            <person name="Hansen M."/>
            <person name="Heiman D."/>
            <person name="Howarth C."/>
            <person name="Larimer J."/>
            <person name="Lui A."/>
            <person name="MacDonald P.J.P."/>
            <person name="McCowen C."/>
            <person name="Montmayeur A."/>
            <person name="Murphy C."/>
            <person name="Neiman D."/>
            <person name="Pearson M."/>
            <person name="Priest M."/>
            <person name="Roberts A."/>
            <person name="Saif S."/>
            <person name="Shea T."/>
            <person name="Sisk P."/>
            <person name="Stolte C."/>
            <person name="Sykes S."/>
            <person name="Wortman J."/>
            <person name="Nusbaum C."/>
            <person name="Birren B."/>
        </authorList>
    </citation>
    <scope>NUCLEOTIDE SEQUENCE</scope>
    <source>
        <strain evidence="2">ERTm3</strain>
    </source>
</reference>
<keyword evidence="1" id="KW-0472">Membrane</keyword>
<gene>
    <name evidence="2" type="ORF">NEQG_01997</name>
</gene>
<proteinExistence type="predicted"/>
<evidence type="ECO:0000256" key="1">
    <source>
        <dbReference type="SAM" id="Phobius"/>
    </source>
</evidence>